<evidence type="ECO:0000256" key="2">
    <source>
        <dbReference type="SAM" id="MobiDB-lite"/>
    </source>
</evidence>
<dbReference type="EMBL" id="MU069666">
    <property type="protein sequence ID" value="KAF5836282.1"/>
    <property type="molecule type" value="Genomic_DNA"/>
</dbReference>
<dbReference type="Gene3D" id="3.30.505.50">
    <property type="entry name" value="Sigma 54 modulation/S30EA ribosomal protein, C-terminal domain"/>
    <property type="match status" value="1"/>
</dbReference>
<dbReference type="InterPro" id="IPR038416">
    <property type="entry name" value="Ribosom_S30AE_C_sf"/>
</dbReference>
<dbReference type="SUPFAM" id="SSF69754">
    <property type="entry name" value="Ribosome binding protein Y (YfiA homologue)"/>
    <property type="match status" value="1"/>
</dbReference>
<accession>A0ABQ7GNV8</accession>
<evidence type="ECO:0000259" key="3">
    <source>
        <dbReference type="Pfam" id="PF16321"/>
    </source>
</evidence>
<dbReference type="InterPro" id="IPR032528">
    <property type="entry name" value="Ribosom_S30AE_C"/>
</dbReference>
<organism evidence="4 5">
    <name type="scientific">Dunaliella salina</name>
    <name type="common">Green alga</name>
    <name type="synonym">Protococcus salinus</name>
    <dbReference type="NCBI Taxonomy" id="3046"/>
    <lineage>
        <taxon>Eukaryota</taxon>
        <taxon>Viridiplantae</taxon>
        <taxon>Chlorophyta</taxon>
        <taxon>core chlorophytes</taxon>
        <taxon>Chlorophyceae</taxon>
        <taxon>CS clade</taxon>
        <taxon>Chlamydomonadales</taxon>
        <taxon>Dunaliellaceae</taxon>
        <taxon>Dunaliella</taxon>
    </lineage>
</organism>
<evidence type="ECO:0000313" key="5">
    <source>
        <dbReference type="Proteomes" id="UP000815325"/>
    </source>
</evidence>
<keyword evidence="1" id="KW-0810">Translation regulation</keyword>
<reference evidence="4" key="1">
    <citation type="submission" date="2017-08" db="EMBL/GenBank/DDBJ databases">
        <authorList>
            <person name="Polle J.E."/>
            <person name="Barry K."/>
            <person name="Cushman J."/>
            <person name="Schmutz J."/>
            <person name="Tran D."/>
            <person name="Hathwaick L.T."/>
            <person name="Yim W.C."/>
            <person name="Jenkins J."/>
            <person name="Mckie-Krisberg Z.M."/>
            <person name="Prochnik S."/>
            <person name="Lindquist E."/>
            <person name="Dockter R.B."/>
            <person name="Adam C."/>
            <person name="Molina H."/>
            <person name="Bunkerborg J."/>
            <person name="Jin E."/>
            <person name="Buchheim M."/>
            <person name="Magnuson J."/>
        </authorList>
    </citation>
    <scope>NUCLEOTIDE SEQUENCE</scope>
    <source>
        <strain evidence="4">CCAP 19/18</strain>
    </source>
</reference>
<dbReference type="Pfam" id="PF16321">
    <property type="entry name" value="Ribosom_S30AE_C"/>
    <property type="match status" value="1"/>
</dbReference>
<feature type="region of interest" description="Disordered" evidence="2">
    <location>
        <begin position="1"/>
        <end position="23"/>
    </location>
</feature>
<dbReference type="Pfam" id="PF02482">
    <property type="entry name" value="Ribosomal_S30AE"/>
    <property type="match status" value="1"/>
</dbReference>
<dbReference type="PANTHER" id="PTHR33231">
    <property type="entry name" value="30S RIBOSOMAL PROTEIN"/>
    <property type="match status" value="1"/>
</dbReference>
<evidence type="ECO:0000256" key="1">
    <source>
        <dbReference type="ARBA" id="ARBA00022845"/>
    </source>
</evidence>
<proteinExistence type="predicted"/>
<dbReference type="PANTHER" id="PTHR33231:SF1">
    <property type="entry name" value="30S RIBOSOMAL PROTEIN"/>
    <property type="match status" value="1"/>
</dbReference>
<gene>
    <name evidence="4" type="ORF">DUNSADRAFT_6159</name>
</gene>
<comment type="caution">
    <text evidence="4">The sequence shown here is derived from an EMBL/GenBank/DDBJ whole genome shotgun (WGS) entry which is preliminary data.</text>
</comment>
<evidence type="ECO:0000313" key="4">
    <source>
        <dbReference type="EMBL" id="KAF5836282.1"/>
    </source>
</evidence>
<keyword evidence="5" id="KW-1185">Reference proteome</keyword>
<protein>
    <recommendedName>
        <fullName evidence="3">Sigma 54 modulation/S30EA ribosomal protein C-terminal domain-containing protein</fullName>
    </recommendedName>
</protein>
<dbReference type="InterPro" id="IPR003489">
    <property type="entry name" value="RHF/RaiA"/>
</dbReference>
<sequence length="230" mass="26018">MLLSRSAVPCASSRSAAPPSSLANAAPVCSRRIVQSQGLHRCAHSLAPCNATPAFAPRPQSRNVDVMQKVDVTVYTYRNGVVRVEDGEATLYAAIDVVCDKLSRKMTKIKEKAIAKGKWPGRAADKSIAKEEEEEEYNEYLSEVMYETAVFDREERLRQELEQLNKTFPSTVRRFKVLELDPVSLDDAIDEMEQVGHDFFVYRDLESDQIQVVYRRAEEGYGIIIPKKRD</sequence>
<name>A0ABQ7GNV8_DUNSA</name>
<feature type="domain" description="Sigma 54 modulation/S30EA ribosomal protein C-terminal" evidence="3">
    <location>
        <begin position="171"/>
        <end position="223"/>
    </location>
</feature>
<dbReference type="Proteomes" id="UP000815325">
    <property type="component" value="Unassembled WGS sequence"/>
</dbReference>
<dbReference type="Gene3D" id="3.30.160.100">
    <property type="entry name" value="Ribosome hibernation promotion factor-like"/>
    <property type="match status" value="1"/>
</dbReference>
<dbReference type="InterPro" id="IPR036567">
    <property type="entry name" value="RHF-like"/>
</dbReference>
<dbReference type="InterPro" id="IPR050574">
    <property type="entry name" value="HPF/YfiA_ribosome-assoc"/>
</dbReference>